<dbReference type="EMBL" id="CAUYUJ010022121">
    <property type="protein sequence ID" value="CAK0909051.1"/>
    <property type="molecule type" value="Genomic_DNA"/>
</dbReference>
<reference evidence="2" key="1">
    <citation type="submission" date="2023-10" db="EMBL/GenBank/DDBJ databases">
        <authorList>
            <person name="Chen Y."/>
            <person name="Shah S."/>
            <person name="Dougan E. K."/>
            <person name="Thang M."/>
            <person name="Chan C."/>
        </authorList>
    </citation>
    <scope>NUCLEOTIDE SEQUENCE [LARGE SCALE GENOMIC DNA]</scope>
</reference>
<dbReference type="Proteomes" id="UP001189429">
    <property type="component" value="Unassembled WGS sequence"/>
</dbReference>
<sequence length="324" mass="35453">MHFLSDAFQHTARTVGHLSAVACADEDLFGRLTLLFVGPCCGSRLTYSTPYYACVLVHISIVICRFAGNAAHEFPFLLSALACSHLLLETFVTRRRTEESALEKTRGMVTLAEDISCSVLSCFCDAVVRLSADLDILEDSPSLTTLLSRRASSGRSFLDMVNLGDRDKYVDFIKSFSSSHNENGSTLPDADNVDGLQLRSVDVYLDDMMNIPVEVHVFHSRLETLDEKPVYLVGIMEREPYKLSQKRARAGRAGSLARGQLLGRVNQTALAEVLRQSSSCGAVSPARGPVISHGPRRRGSPRVSSWESLTGARAWTQRAAPSVG</sequence>
<proteinExistence type="predicted"/>
<gene>
    <name evidence="2" type="ORF">PCOR1329_LOCUS83564</name>
</gene>
<protein>
    <submittedName>
        <fullName evidence="2">Uncharacterized protein</fullName>
    </submittedName>
</protein>
<evidence type="ECO:0000256" key="1">
    <source>
        <dbReference type="SAM" id="MobiDB-lite"/>
    </source>
</evidence>
<organism evidence="2 3">
    <name type="scientific">Prorocentrum cordatum</name>
    <dbReference type="NCBI Taxonomy" id="2364126"/>
    <lineage>
        <taxon>Eukaryota</taxon>
        <taxon>Sar</taxon>
        <taxon>Alveolata</taxon>
        <taxon>Dinophyceae</taxon>
        <taxon>Prorocentrales</taxon>
        <taxon>Prorocentraceae</taxon>
        <taxon>Prorocentrum</taxon>
    </lineage>
</organism>
<feature type="region of interest" description="Disordered" evidence="1">
    <location>
        <begin position="284"/>
        <end position="307"/>
    </location>
</feature>
<evidence type="ECO:0000313" key="3">
    <source>
        <dbReference type="Proteomes" id="UP001189429"/>
    </source>
</evidence>
<evidence type="ECO:0000313" key="2">
    <source>
        <dbReference type="EMBL" id="CAK0909051.1"/>
    </source>
</evidence>
<comment type="caution">
    <text evidence="2">The sequence shown here is derived from an EMBL/GenBank/DDBJ whole genome shotgun (WGS) entry which is preliminary data.</text>
</comment>
<keyword evidence="3" id="KW-1185">Reference proteome</keyword>
<name>A0ABN9YDK4_9DINO</name>
<accession>A0ABN9YDK4</accession>